<keyword evidence="2" id="KW-1185">Reference proteome</keyword>
<dbReference type="EMBL" id="VAUV01000008">
    <property type="protein sequence ID" value="TLD70441.1"/>
    <property type="molecule type" value="Genomic_DNA"/>
</dbReference>
<gene>
    <name evidence="1" type="ORF">FEM03_11980</name>
</gene>
<accession>A0A5R8KDS3</accession>
<sequence length="135" mass="15364">MSIRRFEDIEGWQLARELTRQVYVVAMQGAFAKDFGLRDQMTRASGSAMHNIAEGFDGGSNAEFVKYLHYSQRSCSEVQSQLYVALDQTYITQAEFASLYEKAARTHSKVGGFIRYLLSASSPRKLLNEELRTKH</sequence>
<dbReference type="AlphaFoldDB" id="A0A5R8KDS3"/>
<dbReference type="RefSeq" id="WP_138086497.1">
    <property type="nucleotide sequence ID" value="NZ_VAUV01000008.1"/>
</dbReference>
<dbReference type="Pfam" id="PF05635">
    <property type="entry name" value="23S_rRNA_IVP"/>
    <property type="match status" value="1"/>
</dbReference>
<dbReference type="Gene3D" id="1.20.1440.60">
    <property type="entry name" value="23S rRNA-intervening sequence"/>
    <property type="match status" value="1"/>
</dbReference>
<evidence type="ECO:0000313" key="1">
    <source>
        <dbReference type="EMBL" id="TLD70441.1"/>
    </source>
</evidence>
<dbReference type="PANTHER" id="PTHR38471:SF2">
    <property type="entry name" value="FOUR HELIX BUNDLE PROTEIN"/>
    <property type="match status" value="1"/>
</dbReference>
<dbReference type="NCBIfam" id="TIGR02436">
    <property type="entry name" value="four helix bundle protein"/>
    <property type="match status" value="1"/>
</dbReference>
<organism evidence="1 2">
    <name type="scientific">Phragmitibacter flavus</name>
    <dbReference type="NCBI Taxonomy" id="2576071"/>
    <lineage>
        <taxon>Bacteria</taxon>
        <taxon>Pseudomonadati</taxon>
        <taxon>Verrucomicrobiota</taxon>
        <taxon>Verrucomicrobiia</taxon>
        <taxon>Verrucomicrobiales</taxon>
        <taxon>Verrucomicrobiaceae</taxon>
        <taxon>Phragmitibacter</taxon>
    </lineage>
</organism>
<dbReference type="PANTHER" id="PTHR38471">
    <property type="entry name" value="FOUR HELIX BUNDLE PROTEIN"/>
    <property type="match status" value="1"/>
</dbReference>
<dbReference type="CDD" id="cd16377">
    <property type="entry name" value="23S_rRNA_IVP_like"/>
    <property type="match status" value="1"/>
</dbReference>
<evidence type="ECO:0000313" key="2">
    <source>
        <dbReference type="Proteomes" id="UP000306196"/>
    </source>
</evidence>
<dbReference type="InterPro" id="IPR036583">
    <property type="entry name" value="23S_rRNA_IVS_sf"/>
</dbReference>
<name>A0A5R8KDS3_9BACT</name>
<proteinExistence type="predicted"/>
<dbReference type="OrthoDB" id="160990at2"/>
<comment type="caution">
    <text evidence="1">The sequence shown here is derived from an EMBL/GenBank/DDBJ whole genome shotgun (WGS) entry which is preliminary data.</text>
</comment>
<dbReference type="Proteomes" id="UP000306196">
    <property type="component" value="Unassembled WGS sequence"/>
</dbReference>
<reference evidence="1 2" key="1">
    <citation type="submission" date="2019-05" db="EMBL/GenBank/DDBJ databases">
        <title>Verrucobacter flavum gen. nov., sp. nov. a new member of the family Verrucomicrobiaceae.</title>
        <authorList>
            <person name="Szuroczki S."/>
            <person name="Abbaszade G."/>
            <person name="Szabo A."/>
            <person name="Felfoldi T."/>
            <person name="Schumann P."/>
            <person name="Boka K."/>
            <person name="Keki Z."/>
            <person name="Toumi M."/>
            <person name="Toth E."/>
        </authorList>
    </citation>
    <scope>NUCLEOTIDE SEQUENCE [LARGE SCALE GENOMIC DNA]</scope>
    <source>
        <strain evidence="1 2">MG-N-17</strain>
    </source>
</reference>
<dbReference type="InterPro" id="IPR012657">
    <property type="entry name" value="23S_rRNA-intervening_sequence"/>
</dbReference>
<dbReference type="SUPFAM" id="SSF158446">
    <property type="entry name" value="IVS-encoded protein-like"/>
    <property type="match status" value="1"/>
</dbReference>
<protein>
    <submittedName>
        <fullName evidence="1">Four helix bundle protein</fullName>
    </submittedName>
</protein>